<dbReference type="EMBL" id="PQFF01000060">
    <property type="protein sequence ID" value="RHZ85649.1"/>
    <property type="molecule type" value="Genomic_DNA"/>
</dbReference>
<organism evidence="3 4">
    <name type="scientific">Diversispora epigaea</name>
    <dbReference type="NCBI Taxonomy" id="1348612"/>
    <lineage>
        <taxon>Eukaryota</taxon>
        <taxon>Fungi</taxon>
        <taxon>Fungi incertae sedis</taxon>
        <taxon>Mucoromycota</taxon>
        <taxon>Glomeromycotina</taxon>
        <taxon>Glomeromycetes</taxon>
        <taxon>Diversisporales</taxon>
        <taxon>Diversisporaceae</taxon>
        <taxon>Diversispora</taxon>
    </lineage>
</organism>
<feature type="compositionally biased region" description="Low complexity" evidence="2">
    <location>
        <begin position="1"/>
        <end position="14"/>
    </location>
</feature>
<dbReference type="SUPFAM" id="SSF48371">
    <property type="entry name" value="ARM repeat"/>
    <property type="match status" value="1"/>
</dbReference>
<dbReference type="Proteomes" id="UP000266861">
    <property type="component" value="Unassembled WGS sequence"/>
</dbReference>
<feature type="region of interest" description="Disordered" evidence="2">
    <location>
        <begin position="1"/>
        <end position="30"/>
    </location>
</feature>
<evidence type="ECO:0000256" key="1">
    <source>
        <dbReference type="ARBA" id="ARBA00010098"/>
    </source>
</evidence>
<dbReference type="InterPro" id="IPR016024">
    <property type="entry name" value="ARM-type_fold"/>
</dbReference>
<proteinExistence type="inferred from homology"/>
<comment type="similarity">
    <text evidence="1">Belongs to the RRN3 family.</text>
</comment>
<evidence type="ECO:0000313" key="3">
    <source>
        <dbReference type="EMBL" id="RHZ85649.1"/>
    </source>
</evidence>
<dbReference type="GO" id="GO:0001181">
    <property type="term" value="F:RNA polymerase I general transcription initiation factor activity"/>
    <property type="evidence" value="ECO:0007669"/>
    <property type="project" value="InterPro"/>
</dbReference>
<dbReference type="PANTHER" id="PTHR12790">
    <property type="entry name" value="TRANSCRIPTION INITIATION FACTOR IA RRN3"/>
    <property type="match status" value="1"/>
</dbReference>
<comment type="caution">
    <text evidence="3">The sequence shown here is derived from an EMBL/GenBank/DDBJ whole genome shotgun (WGS) entry which is preliminary data.</text>
</comment>
<dbReference type="AlphaFoldDB" id="A0A397JBD5"/>
<dbReference type="GO" id="GO:0001042">
    <property type="term" value="F:RNA polymerase I core binding"/>
    <property type="evidence" value="ECO:0007669"/>
    <property type="project" value="TreeGrafter"/>
</dbReference>
<feature type="compositionally biased region" description="Basic and acidic residues" evidence="2">
    <location>
        <begin position="20"/>
        <end position="30"/>
    </location>
</feature>
<dbReference type="InterPro" id="IPR007991">
    <property type="entry name" value="RNA_pol_I_trans_ini_fac_RRN3"/>
</dbReference>
<dbReference type="Pfam" id="PF05327">
    <property type="entry name" value="RRN3"/>
    <property type="match status" value="1"/>
</dbReference>
<evidence type="ECO:0000313" key="4">
    <source>
        <dbReference type="Proteomes" id="UP000266861"/>
    </source>
</evidence>
<dbReference type="GO" id="GO:0006361">
    <property type="term" value="P:transcription initiation at RNA polymerase I promoter"/>
    <property type="evidence" value="ECO:0007669"/>
    <property type="project" value="InterPro"/>
</dbReference>
<dbReference type="GO" id="GO:0005634">
    <property type="term" value="C:nucleus"/>
    <property type="evidence" value="ECO:0007669"/>
    <property type="project" value="TreeGrafter"/>
</dbReference>
<name>A0A397JBD5_9GLOM</name>
<dbReference type="OrthoDB" id="26970at2759"/>
<dbReference type="STRING" id="1348612.A0A397JBD5"/>
<evidence type="ECO:0000256" key="2">
    <source>
        <dbReference type="SAM" id="MobiDB-lite"/>
    </source>
</evidence>
<dbReference type="PANTHER" id="PTHR12790:SF0">
    <property type="entry name" value="RNA POLYMERASE I-SPECIFIC TRANSCRIPTION INITIATION FACTOR RRN3-RELATED"/>
    <property type="match status" value="1"/>
</dbReference>
<reference evidence="3 4" key="1">
    <citation type="submission" date="2018-08" db="EMBL/GenBank/DDBJ databases">
        <title>Genome and evolution of the arbuscular mycorrhizal fungus Diversispora epigaea (formerly Glomus versiforme) and its bacterial endosymbionts.</title>
        <authorList>
            <person name="Sun X."/>
            <person name="Fei Z."/>
            <person name="Harrison M."/>
        </authorList>
    </citation>
    <scope>NUCLEOTIDE SEQUENCE [LARGE SCALE GENOMIC DNA]</scope>
    <source>
        <strain evidence="3 4">IT104</strain>
    </source>
</reference>
<accession>A0A397JBD5</accession>
<gene>
    <name evidence="3" type="ORF">Glove_63g33</name>
</gene>
<sequence length="590" mass="69012">MMPTSKSCKLSSIPLKKKSSMSERNSKKRKVIMDENADKNDVEIAKQELSTMTSFIFNAITLKQEGNMTKYNELFRLIGDGVYKNTFGLKKTHLWVLAFSRATQMLDCSCRALVNILLKIDWVCHDNNLVVIYVMFLANLITSHSDYIDDILNMLVKHFVLRVDKDGTIPDDLEFIHGRVHYALKNVLPVVPSGEEELIKIIFRNFPYKKDSLVVHVTYLKNILQMLEYLPALQTQVLELIFERLTDLDTEVQGKMEEIESFEDSSSQYDISLHSETSSTVSSLRSKGRSYVSISSRSSITEDHSDDDISSSSSPCIVVLDVRHLIEKLDCMLKLLLDYLKWFFDNSTNEQQEELFDTLMTIFEKIVLLTFKSRYTQFLIFWYVSLKKSYVQPFLAQLLHKLLADKEPPIIREVASQYVASYIGRAAYLSTDDIRLCVRALLKWAEKYLDCYERLVLLPKPKQHKIFYTIVQCLMYIFCFRWKDFRDVTDGMPHWWPDIMRLQRIIKSKFAPLQVCSGEIVKMFIRITEALQFMNCKEVLGDRIYRDSKKEFLDMNEYFPFDPFRLKTSRSYISSIYQDWKGIPGDYDVE</sequence>
<keyword evidence="4" id="KW-1185">Reference proteome</keyword>
<evidence type="ECO:0008006" key="5">
    <source>
        <dbReference type="Google" id="ProtNLM"/>
    </source>
</evidence>
<protein>
    <recommendedName>
        <fullName evidence="5">RNA polymerase I-specific transcription initiation factor RRN3</fullName>
    </recommendedName>
</protein>